<evidence type="ECO:0000313" key="3">
    <source>
        <dbReference type="EMBL" id="PWU70158.1"/>
    </source>
</evidence>
<dbReference type="PROSITE" id="PS50110">
    <property type="entry name" value="RESPONSE_REGULATORY"/>
    <property type="match status" value="1"/>
</dbReference>
<dbReference type="Pfam" id="PF00072">
    <property type="entry name" value="Response_reg"/>
    <property type="match status" value="1"/>
</dbReference>
<dbReference type="PANTHER" id="PTHR43228:SF1">
    <property type="entry name" value="TWO-COMPONENT RESPONSE REGULATOR ARR22"/>
    <property type="match status" value="1"/>
</dbReference>
<dbReference type="Proteomes" id="UP000245624">
    <property type="component" value="Unassembled WGS sequence"/>
</dbReference>
<dbReference type="RefSeq" id="WP_054861048.1">
    <property type="nucleotide sequence ID" value="NZ_JAJUIE010000004.1"/>
</dbReference>
<reference evidence="3 4" key="1">
    <citation type="submission" date="2018-05" db="EMBL/GenBank/DDBJ databases">
        <title>Genomic analysis of Gracilibacillus dipsosauri DD1 reveals novel features of a salt-tolerant amylase.</title>
        <authorList>
            <person name="Deutch C.E."/>
            <person name="Yang S."/>
        </authorList>
    </citation>
    <scope>NUCLEOTIDE SEQUENCE [LARGE SCALE GENOMIC DNA]</scope>
    <source>
        <strain evidence="3 4">DD1</strain>
    </source>
</reference>
<keyword evidence="1" id="KW-0597">Phosphoprotein</keyword>
<evidence type="ECO:0000256" key="1">
    <source>
        <dbReference type="PROSITE-ProRule" id="PRU00169"/>
    </source>
</evidence>
<dbReference type="AlphaFoldDB" id="A0A317L5K0"/>
<dbReference type="Gene3D" id="3.40.50.2300">
    <property type="match status" value="1"/>
</dbReference>
<feature type="modified residue" description="4-aspartylphosphate" evidence="1">
    <location>
        <position position="53"/>
    </location>
</feature>
<sequence>MKTILIADDSAFMRKWLRNILEKHAYVVIAEAANGIDAVRLYQKHHPDMVLLDIIMPVTDGLTALKKIKQLDQCANIIIVSSLATKENVMVALQHGAKDFIIKPYFHNLIPTLEKISKP</sequence>
<evidence type="ECO:0000259" key="2">
    <source>
        <dbReference type="PROSITE" id="PS50110"/>
    </source>
</evidence>
<organism evidence="3 4">
    <name type="scientific">Gracilibacillus dipsosauri</name>
    <dbReference type="NCBI Taxonomy" id="178340"/>
    <lineage>
        <taxon>Bacteria</taxon>
        <taxon>Bacillati</taxon>
        <taxon>Bacillota</taxon>
        <taxon>Bacilli</taxon>
        <taxon>Bacillales</taxon>
        <taxon>Bacillaceae</taxon>
        <taxon>Gracilibacillus</taxon>
    </lineage>
</organism>
<dbReference type="PANTHER" id="PTHR43228">
    <property type="entry name" value="TWO-COMPONENT RESPONSE REGULATOR"/>
    <property type="match status" value="1"/>
</dbReference>
<accession>A0A317L5K0</accession>
<protein>
    <submittedName>
        <fullName evidence="3">Response regulator</fullName>
    </submittedName>
</protein>
<keyword evidence="4" id="KW-1185">Reference proteome</keyword>
<comment type="caution">
    <text evidence="3">The sequence shown here is derived from an EMBL/GenBank/DDBJ whole genome shotgun (WGS) entry which is preliminary data.</text>
</comment>
<feature type="domain" description="Response regulatory" evidence="2">
    <location>
        <begin position="3"/>
        <end position="118"/>
    </location>
</feature>
<proteinExistence type="predicted"/>
<name>A0A317L5K0_9BACI</name>
<dbReference type="SMART" id="SM00448">
    <property type="entry name" value="REC"/>
    <property type="match status" value="1"/>
</dbReference>
<dbReference type="GO" id="GO:0000160">
    <property type="term" value="P:phosphorelay signal transduction system"/>
    <property type="evidence" value="ECO:0007669"/>
    <property type="project" value="InterPro"/>
</dbReference>
<dbReference type="InterPro" id="IPR011006">
    <property type="entry name" value="CheY-like_superfamily"/>
</dbReference>
<dbReference type="OrthoDB" id="9790669at2"/>
<dbReference type="InterPro" id="IPR001789">
    <property type="entry name" value="Sig_transdc_resp-reg_receiver"/>
</dbReference>
<dbReference type="EMBL" id="QGTD01000003">
    <property type="protein sequence ID" value="PWU70158.1"/>
    <property type="molecule type" value="Genomic_DNA"/>
</dbReference>
<gene>
    <name evidence="3" type="ORF">DLJ74_01455</name>
</gene>
<evidence type="ECO:0000313" key="4">
    <source>
        <dbReference type="Proteomes" id="UP000245624"/>
    </source>
</evidence>
<dbReference type="SUPFAM" id="SSF52172">
    <property type="entry name" value="CheY-like"/>
    <property type="match status" value="1"/>
</dbReference>
<dbReference type="InterPro" id="IPR052048">
    <property type="entry name" value="ST_Response_Regulator"/>
</dbReference>